<dbReference type="PANTHER" id="PTHR32071:SF117">
    <property type="entry name" value="PTS-DEPENDENT DIHYDROXYACETONE KINASE OPERON REGULATORY PROTEIN-RELATED"/>
    <property type="match status" value="1"/>
</dbReference>
<dbReference type="Gene3D" id="1.10.8.60">
    <property type="match status" value="1"/>
</dbReference>
<feature type="domain" description="Sigma-54 factor interaction" evidence="6">
    <location>
        <begin position="34"/>
        <end position="263"/>
    </location>
</feature>
<evidence type="ECO:0000313" key="8">
    <source>
        <dbReference type="Proteomes" id="UP001238179"/>
    </source>
</evidence>
<dbReference type="Pfam" id="PF25601">
    <property type="entry name" value="AAA_lid_14"/>
    <property type="match status" value="1"/>
</dbReference>
<dbReference type="GO" id="GO:0005524">
    <property type="term" value="F:ATP binding"/>
    <property type="evidence" value="ECO:0007669"/>
    <property type="project" value="UniProtKB-KW"/>
</dbReference>
<dbReference type="GO" id="GO:0006355">
    <property type="term" value="P:regulation of DNA-templated transcription"/>
    <property type="evidence" value="ECO:0007669"/>
    <property type="project" value="InterPro"/>
</dbReference>
<proteinExistence type="predicted"/>
<name>A0AA48GJ93_9BACT</name>
<dbReference type="PANTHER" id="PTHR32071">
    <property type="entry name" value="TRANSCRIPTIONAL REGULATORY PROTEIN"/>
    <property type="match status" value="1"/>
</dbReference>
<dbReference type="InterPro" id="IPR027417">
    <property type="entry name" value="P-loop_NTPase"/>
</dbReference>
<keyword evidence="5" id="KW-0804">Transcription</keyword>
<organism evidence="7 8">
    <name type="scientific">Mesoterricola silvestris</name>
    <dbReference type="NCBI Taxonomy" id="2927979"/>
    <lineage>
        <taxon>Bacteria</taxon>
        <taxon>Pseudomonadati</taxon>
        <taxon>Acidobacteriota</taxon>
        <taxon>Holophagae</taxon>
        <taxon>Holophagales</taxon>
        <taxon>Holophagaceae</taxon>
        <taxon>Mesoterricola</taxon>
    </lineage>
</organism>
<dbReference type="Gene3D" id="1.10.10.60">
    <property type="entry name" value="Homeodomain-like"/>
    <property type="match status" value="1"/>
</dbReference>
<dbReference type="GO" id="GO:0043565">
    <property type="term" value="F:sequence-specific DNA binding"/>
    <property type="evidence" value="ECO:0007669"/>
    <property type="project" value="InterPro"/>
</dbReference>
<evidence type="ECO:0000256" key="5">
    <source>
        <dbReference type="ARBA" id="ARBA00023163"/>
    </source>
</evidence>
<dbReference type="InterPro" id="IPR003593">
    <property type="entry name" value="AAA+_ATPase"/>
</dbReference>
<keyword evidence="4" id="KW-0238">DNA-binding</keyword>
<dbReference type="Pfam" id="PF00158">
    <property type="entry name" value="Sigma54_activat"/>
    <property type="match status" value="1"/>
</dbReference>
<dbReference type="InterPro" id="IPR009057">
    <property type="entry name" value="Homeodomain-like_sf"/>
</dbReference>
<accession>A0AA48GJ93</accession>
<dbReference type="PROSITE" id="PS00688">
    <property type="entry name" value="SIGMA54_INTERACT_3"/>
    <property type="match status" value="1"/>
</dbReference>
<dbReference type="InterPro" id="IPR025662">
    <property type="entry name" value="Sigma_54_int_dom_ATP-bd_1"/>
</dbReference>
<keyword evidence="3" id="KW-0805">Transcription regulation</keyword>
<dbReference type="PRINTS" id="PR01590">
    <property type="entry name" value="HTHFIS"/>
</dbReference>
<dbReference type="InterPro" id="IPR002197">
    <property type="entry name" value="HTH_Fis"/>
</dbReference>
<dbReference type="SUPFAM" id="SSF52540">
    <property type="entry name" value="P-loop containing nucleoside triphosphate hydrolases"/>
    <property type="match status" value="1"/>
</dbReference>
<evidence type="ECO:0000256" key="4">
    <source>
        <dbReference type="ARBA" id="ARBA00023125"/>
    </source>
</evidence>
<evidence type="ECO:0000259" key="6">
    <source>
        <dbReference type="PROSITE" id="PS50045"/>
    </source>
</evidence>
<dbReference type="Proteomes" id="UP001238179">
    <property type="component" value="Chromosome"/>
</dbReference>
<dbReference type="Gene3D" id="3.40.50.300">
    <property type="entry name" value="P-loop containing nucleotide triphosphate hydrolases"/>
    <property type="match status" value="1"/>
</dbReference>
<evidence type="ECO:0000256" key="1">
    <source>
        <dbReference type="ARBA" id="ARBA00022741"/>
    </source>
</evidence>
<reference evidence="8" key="1">
    <citation type="journal article" date="2023" name="Int. J. Syst. Evol. Microbiol.">
        <title>Mesoterricola silvestris gen. nov., sp. nov., Mesoterricola sediminis sp. nov., Geothrix oryzae sp. nov., Geothrix edaphica sp. nov., Geothrix rubra sp. nov., and Geothrix limicola sp. nov., six novel members of Acidobacteriota isolated from soils.</title>
        <authorList>
            <person name="Itoh H."/>
            <person name="Sugisawa Y."/>
            <person name="Mise K."/>
            <person name="Xu Z."/>
            <person name="Kuniyasu M."/>
            <person name="Ushijima N."/>
            <person name="Kawano K."/>
            <person name="Kobayashi E."/>
            <person name="Shiratori Y."/>
            <person name="Masuda Y."/>
            <person name="Senoo K."/>
        </authorList>
    </citation>
    <scope>NUCLEOTIDE SEQUENCE [LARGE SCALE GENOMIC DNA]</scope>
    <source>
        <strain evidence="8">W79</strain>
    </source>
</reference>
<evidence type="ECO:0000256" key="2">
    <source>
        <dbReference type="ARBA" id="ARBA00022840"/>
    </source>
</evidence>
<sequence>MSLNPLTMKEPLGVDAEPARGLDAGARLVPAKDLVARSPAMVRLLDLALRMAPVESTLLVTGESGTGKERIARLVHGASRRAEGPFIAVNCGAIPETLLESELFGHARGAFSGAVSDRPGLFEAAGGGTILLDEVGEISPAMQVKLLRVLQEREVRRVGENRSRPIDVRVIAATNSDLAAEMRLGRFRKDLYYRLNVVELVVPPLRERREDILPLARSFLAEASARLGSPVLTLAPSLEGQLLRYPWPGNVRELENAMERAAALGDRAVVDVLPGDLRPSAASPVVTGPARPLADIEREYILAVLEANGGNQGLTARQLGIGSATLYRKLRLYGRVRPRFSPPQARRPSA</sequence>
<evidence type="ECO:0000313" key="7">
    <source>
        <dbReference type="EMBL" id="BDU72129.1"/>
    </source>
</evidence>
<dbReference type="EMBL" id="AP027080">
    <property type="protein sequence ID" value="BDU72129.1"/>
    <property type="molecule type" value="Genomic_DNA"/>
</dbReference>
<dbReference type="SMART" id="SM00382">
    <property type="entry name" value="AAA"/>
    <property type="match status" value="1"/>
</dbReference>
<dbReference type="FunFam" id="3.40.50.300:FF:000006">
    <property type="entry name" value="DNA-binding transcriptional regulator NtrC"/>
    <property type="match status" value="1"/>
</dbReference>
<evidence type="ECO:0000256" key="3">
    <source>
        <dbReference type="ARBA" id="ARBA00023015"/>
    </source>
</evidence>
<gene>
    <name evidence="7" type="ORF">METEAL_13030</name>
</gene>
<dbReference type="InterPro" id="IPR025944">
    <property type="entry name" value="Sigma_54_int_dom_CS"/>
</dbReference>
<dbReference type="CDD" id="cd00009">
    <property type="entry name" value="AAA"/>
    <property type="match status" value="1"/>
</dbReference>
<dbReference type="InterPro" id="IPR058031">
    <property type="entry name" value="AAA_lid_NorR"/>
</dbReference>
<protein>
    <recommendedName>
        <fullName evidence="6">Sigma-54 factor interaction domain-containing protein</fullName>
    </recommendedName>
</protein>
<keyword evidence="8" id="KW-1185">Reference proteome</keyword>
<keyword evidence="2" id="KW-0067">ATP-binding</keyword>
<dbReference type="KEGG" id="msil:METEAL_13030"/>
<dbReference type="PROSITE" id="PS00675">
    <property type="entry name" value="SIGMA54_INTERACT_1"/>
    <property type="match status" value="1"/>
</dbReference>
<dbReference type="SUPFAM" id="SSF46689">
    <property type="entry name" value="Homeodomain-like"/>
    <property type="match status" value="1"/>
</dbReference>
<dbReference type="PROSITE" id="PS50045">
    <property type="entry name" value="SIGMA54_INTERACT_4"/>
    <property type="match status" value="1"/>
</dbReference>
<keyword evidence="1" id="KW-0547">Nucleotide-binding</keyword>
<dbReference type="Pfam" id="PF02954">
    <property type="entry name" value="HTH_8"/>
    <property type="match status" value="1"/>
</dbReference>
<dbReference type="InterPro" id="IPR002078">
    <property type="entry name" value="Sigma_54_int"/>
</dbReference>
<dbReference type="AlphaFoldDB" id="A0AA48GJ93"/>